<dbReference type="Proteomes" id="UP001199631">
    <property type="component" value="Unassembled WGS sequence"/>
</dbReference>
<dbReference type="SUPFAM" id="SSF55729">
    <property type="entry name" value="Acyl-CoA N-acyltransferases (Nat)"/>
    <property type="match status" value="1"/>
</dbReference>
<proteinExistence type="predicted"/>
<keyword evidence="3" id="KW-1185">Reference proteome</keyword>
<dbReference type="RefSeq" id="WP_238020805.1">
    <property type="nucleotide sequence ID" value="NZ_JAIFZM010000013.1"/>
</dbReference>
<organism evidence="2 3">
    <name type="scientific">Oceanobacillus jordanicus</name>
    <dbReference type="NCBI Taxonomy" id="2867266"/>
    <lineage>
        <taxon>Bacteria</taxon>
        <taxon>Bacillati</taxon>
        <taxon>Bacillota</taxon>
        <taxon>Bacilli</taxon>
        <taxon>Bacillales</taxon>
        <taxon>Bacillaceae</taxon>
        <taxon>Oceanobacillus</taxon>
    </lineage>
</organism>
<sequence>MVYEADQEIKQKVAKYFTGMEDTTILSCLQGHMGKAWVNNRENPEAAQIMVGDFTFFAGNPAAEGVEALLKNVPEHILAIVDNDEWKMLIEEVHKGNAERIQRHAFRKEHKDLDSTYLRKLTGNLPVGYELRKIDKSIVSMPSLFEVSPDFIKQFDSIADFLERGVGFAILFDEKVVSAAASYSIYDEGIEIEIVTDDNHRNKGLATCVAAALIVNCLERGQYPSWDAANLKSAKLATKLGYVSIGSYDTYYIHTHSPHLVHK</sequence>
<evidence type="ECO:0000313" key="2">
    <source>
        <dbReference type="EMBL" id="MCG3420423.1"/>
    </source>
</evidence>
<dbReference type="AlphaFoldDB" id="A0AAW5BAE0"/>
<dbReference type="PROSITE" id="PS51186">
    <property type="entry name" value="GNAT"/>
    <property type="match status" value="1"/>
</dbReference>
<evidence type="ECO:0000259" key="1">
    <source>
        <dbReference type="PROSITE" id="PS51186"/>
    </source>
</evidence>
<gene>
    <name evidence="2" type="ORF">K3T81_14855</name>
</gene>
<feature type="domain" description="N-acetyltransferase" evidence="1">
    <location>
        <begin position="129"/>
        <end position="263"/>
    </location>
</feature>
<name>A0AAW5BAE0_9BACI</name>
<dbReference type="PANTHER" id="PTHR31143:SF2">
    <property type="entry name" value="FR47-LIKE DOMAIN-CONTAINING PROTEIN-RELATED"/>
    <property type="match status" value="1"/>
</dbReference>
<dbReference type="InterPro" id="IPR000182">
    <property type="entry name" value="GNAT_dom"/>
</dbReference>
<dbReference type="InterPro" id="IPR016181">
    <property type="entry name" value="Acyl_CoA_acyltransferase"/>
</dbReference>
<dbReference type="Gene3D" id="3.40.630.30">
    <property type="match status" value="1"/>
</dbReference>
<dbReference type="EMBL" id="JAIFZM010000013">
    <property type="protein sequence ID" value="MCG3420423.1"/>
    <property type="molecule type" value="Genomic_DNA"/>
</dbReference>
<accession>A0AAW5BAE0</accession>
<reference evidence="2 3" key="1">
    <citation type="journal article" date="2022" name="Evol. Bioinform. Online">
        <title>Draft Genome Sequence of Oceanobacillus jordanicus Strain GSFE11, a Halotolerant Plant Growth-Promoting Bacterial Endophyte Isolated From the Jordan Valley.</title>
        <authorList>
            <person name="Alhindi T."/>
            <person name="Albdaiwi R."/>
        </authorList>
    </citation>
    <scope>NUCLEOTIDE SEQUENCE [LARGE SCALE GENOMIC DNA]</scope>
    <source>
        <strain evidence="2 3">GSFE11</strain>
    </source>
</reference>
<dbReference type="InterPro" id="IPR027365">
    <property type="entry name" value="GNAT_acetyltra_YdfB-like"/>
</dbReference>
<comment type="caution">
    <text evidence="2">The sequence shown here is derived from an EMBL/GenBank/DDBJ whole genome shotgun (WGS) entry which is preliminary data.</text>
</comment>
<dbReference type="Pfam" id="PF12746">
    <property type="entry name" value="GNAT_acetyltran"/>
    <property type="match status" value="1"/>
</dbReference>
<protein>
    <submittedName>
        <fullName evidence="2">GNAT family N-acetyltransferase</fullName>
    </submittedName>
</protein>
<dbReference type="InterPro" id="IPR042573">
    <property type="entry name" value="GNAT_acetyltra_N"/>
</dbReference>
<dbReference type="Gene3D" id="3.40.630.110">
    <property type="entry name" value="GNAT acetyltransferase-like"/>
    <property type="match status" value="1"/>
</dbReference>
<dbReference type="GO" id="GO:0016747">
    <property type="term" value="F:acyltransferase activity, transferring groups other than amino-acyl groups"/>
    <property type="evidence" value="ECO:0007669"/>
    <property type="project" value="InterPro"/>
</dbReference>
<evidence type="ECO:0000313" key="3">
    <source>
        <dbReference type="Proteomes" id="UP001199631"/>
    </source>
</evidence>
<dbReference type="PANTHER" id="PTHR31143">
    <property type="match status" value="1"/>
</dbReference>